<dbReference type="Proteomes" id="UP000324748">
    <property type="component" value="Unassembled WGS sequence"/>
</dbReference>
<sequence>MHNTSHMIATETKRVTPSKTEDFVQLGLTAALTEFEDYLAKNRDERSNIEQQLMEKAVALEKEIDRLRNALWLVNARIEATMYLSTSHRRRRLIRHRRHARRHRWQ</sequence>
<dbReference type="OrthoDB" id="2509931at2759"/>
<keyword evidence="2" id="KW-1185">Reference proteome</keyword>
<dbReference type="EMBL" id="VSWC01000144">
    <property type="protein sequence ID" value="KAA1077552.1"/>
    <property type="molecule type" value="Genomic_DNA"/>
</dbReference>
<evidence type="ECO:0000313" key="1">
    <source>
        <dbReference type="EMBL" id="KAA1077552.1"/>
    </source>
</evidence>
<organism evidence="1 2">
    <name type="scientific">Puccinia graminis f. sp. tritici</name>
    <dbReference type="NCBI Taxonomy" id="56615"/>
    <lineage>
        <taxon>Eukaryota</taxon>
        <taxon>Fungi</taxon>
        <taxon>Dikarya</taxon>
        <taxon>Basidiomycota</taxon>
        <taxon>Pucciniomycotina</taxon>
        <taxon>Pucciniomycetes</taxon>
        <taxon>Pucciniales</taxon>
        <taxon>Pucciniaceae</taxon>
        <taxon>Puccinia</taxon>
    </lineage>
</organism>
<dbReference type="AlphaFoldDB" id="A0A5B0MLS9"/>
<gene>
    <name evidence="1" type="ORF">PGT21_011670</name>
</gene>
<proteinExistence type="predicted"/>
<evidence type="ECO:0000313" key="2">
    <source>
        <dbReference type="Proteomes" id="UP000324748"/>
    </source>
</evidence>
<name>A0A5B0MLS9_PUCGR</name>
<protein>
    <submittedName>
        <fullName evidence="1">Uncharacterized protein</fullName>
    </submittedName>
</protein>
<reference evidence="1 2" key="1">
    <citation type="submission" date="2019-05" db="EMBL/GenBank/DDBJ databases">
        <title>Emergence of the Ug99 lineage of the wheat stem rust pathogen through somatic hybridization.</title>
        <authorList>
            <person name="Li F."/>
            <person name="Upadhyaya N.M."/>
            <person name="Sperschneider J."/>
            <person name="Matny O."/>
            <person name="Nguyen-Phuc H."/>
            <person name="Mago R."/>
            <person name="Raley C."/>
            <person name="Miller M.E."/>
            <person name="Silverstein K.A.T."/>
            <person name="Henningsen E."/>
            <person name="Hirsch C.D."/>
            <person name="Visser B."/>
            <person name="Pretorius Z.A."/>
            <person name="Steffenson B.J."/>
            <person name="Schwessinger B."/>
            <person name="Dodds P.N."/>
            <person name="Figueroa M."/>
        </authorList>
    </citation>
    <scope>NUCLEOTIDE SEQUENCE [LARGE SCALE GENOMIC DNA]</scope>
    <source>
        <strain evidence="1">21-0</strain>
    </source>
</reference>
<accession>A0A5B0MLS9</accession>
<comment type="caution">
    <text evidence="1">The sequence shown here is derived from an EMBL/GenBank/DDBJ whole genome shotgun (WGS) entry which is preliminary data.</text>
</comment>